<feature type="domain" description="Ketoreductase" evidence="4">
    <location>
        <begin position="12"/>
        <end position="185"/>
    </location>
</feature>
<dbReference type="InterPro" id="IPR057326">
    <property type="entry name" value="KR_dom"/>
</dbReference>
<dbReference type="GO" id="GO:0016020">
    <property type="term" value="C:membrane"/>
    <property type="evidence" value="ECO:0007669"/>
    <property type="project" value="TreeGrafter"/>
</dbReference>
<dbReference type="InterPro" id="IPR002347">
    <property type="entry name" value="SDR_fam"/>
</dbReference>
<evidence type="ECO:0000313" key="6">
    <source>
        <dbReference type="Proteomes" id="UP000198546"/>
    </source>
</evidence>
<dbReference type="SUPFAM" id="SSF51735">
    <property type="entry name" value="NAD(P)-binding Rossmann-fold domains"/>
    <property type="match status" value="1"/>
</dbReference>
<proteinExistence type="inferred from homology"/>
<evidence type="ECO:0000256" key="3">
    <source>
        <dbReference type="RuleBase" id="RU000363"/>
    </source>
</evidence>
<dbReference type="PRINTS" id="PR00080">
    <property type="entry name" value="SDRFAMILY"/>
</dbReference>
<accession>A0A1G6XY62</accession>
<dbReference type="GO" id="GO:0016491">
    <property type="term" value="F:oxidoreductase activity"/>
    <property type="evidence" value="ECO:0007669"/>
    <property type="project" value="UniProtKB-KW"/>
</dbReference>
<keyword evidence="2" id="KW-0560">Oxidoreductase</keyword>
<name>A0A1G6XY62_9ACTN</name>
<dbReference type="Proteomes" id="UP000198546">
    <property type="component" value="Chromosome i"/>
</dbReference>
<evidence type="ECO:0000313" key="5">
    <source>
        <dbReference type="EMBL" id="SDD82377.1"/>
    </source>
</evidence>
<dbReference type="Gene3D" id="3.40.50.720">
    <property type="entry name" value="NAD(P)-binding Rossmann-like Domain"/>
    <property type="match status" value="1"/>
</dbReference>
<dbReference type="RefSeq" id="WP_090596530.1">
    <property type="nucleotide sequence ID" value="NZ_LT629688.1"/>
</dbReference>
<comment type="similarity">
    <text evidence="1 3">Belongs to the short-chain dehydrogenases/reductases (SDR) family.</text>
</comment>
<protein>
    <submittedName>
        <fullName evidence="5">NADP-dependent 3-hydroxy acid dehydrogenase YdfG</fullName>
    </submittedName>
</protein>
<dbReference type="PANTHER" id="PTHR44196:SF1">
    <property type="entry name" value="DEHYDROGENASE_REDUCTASE SDR FAMILY MEMBER 7B"/>
    <property type="match status" value="1"/>
</dbReference>
<keyword evidence="6" id="KW-1185">Reference proteome</keyword>
<dbReference type="InterPro" id="IPR020904">
    <property type="entry name" value="Sc_DH/Rdtase_CS"/>
</dbReference>
<dbReference type="SMART" id="SM00822">
    <property type="entry name" value="PKS_KR"/>
    <property type="match status" value="1"/>
</dbReference>
<evidence type="ECO:0000259" key="4">
    <source>
        <dbReference type="SMART" id="SM00822"/>
    </source>
</evidence>
<dbReference type="OrthoDB" id="158573at2"/>
<evidence type="ECO:0000256" key="1">
    <source>
        <dbReference type="ARBA" id="ARBA00006484"/>
    </source>
</evidence>
<dbReference type="STRING" id="675864.SAMN04489747_1828"/>
<dbReference type="EMBL" id="LT629688">
    <property type="protein sequence ID" value="SDD82377.1"/>
    <property type="molecule type" value="Genomic_DNA"/>
</dbReference>
<organism evidence="5 6">
    <name type="scientific">Auraticoccus monumenti</name>
    <dbReference type="NCBI Taxonomy" id="675864"/>
    <lineage>
        <taxon>Bacteria</taxon>
        <taxon>Bacillati</taxon>
        <taxon>Actinomycetota</taxon>
        <taxon>Actinomycetes</taxon>
        <taxon>Propionibacteriales</taxon>
        <taxon>Propionibacteriaceae</taxon>
        <taxon>Auraticoccus</taxon>
    </lineage>
</organism>
<dbReference type="AlphaFoldDB" id="A0A1G6XY62"/>
<dbReference type="Pfam" id="PF00106">
    <property type="entry name" value="adh_short"/>
    <property type="match status" value="1"/>
</dbReference>
<dbReference type="PANTHER" id="PTHR44196">
    <property type="entry name" value="DEHYDROGENASE/REDUCTASE SDR FAMILY MEMBER 7B"/>
    <property type="match status" value="1"/>
</dbReference>
<dbReference type="PROSITE" id="PS00061">
    <property type="entry name" value="ADH_SHORT"/>
    <property type="match status" value="1"/>
</dbReference>
<dbReference type="PRINTS" id="PR00081">
    <property type="entry name" value="GDHRDH"/>
</dbReference>
<reference evidence="5 6" key="1">
    <citation type="submission" date="2016-10" db="EMBL/GenBank/DDBJ databases">
        <authorList>
            <person name="de Groot N.N."/>
        </authorList>
    </citation>
    <scope>NUCLEOTIDE SEQUENCE [LARGE SCALE GENOMIC DNA]</scope>
    <source>
        <strain evidence="5 6">MON 2.2</strain>
    </source>
</reference>
<gene>
    <name evidence="5" type="ORF">SAMN04489747_1828</name>
</gene>
<dbReference type="NCBIfam" id="NF006073">
    <property type="entry name" value="PRK08219.1"/>
    <property type="match status" value="1"/>
</dbReference>
<sequence length="231" mass="24397">MEDTAQSPPTRPSVLITGGSRGIGLAVAAALADTHHLLVGGRDREQLQTVCDGFPDAEPWPVDLADPGATAEAAAAIDTLDVMVHSAGVEAAGTVEELTREQWRSVLELNVVAVADLTRLLLPALRRASGQVVMINSGSGYFSTAGGGLYAASKFALRALTDALREEERGRVRVVSIHPGRVDTDMQRRIQGEEGYQPSDHMRPASVAQAVAMAVRTPPDAVVESLSIRPS</sequence>
<evidence type="ECO:0000256" key="2">
    <source>
        <dbReference type="ARBA" id="ARBA00023002"/>
    </source>
</evidence>
<dbReference type="InterPro" id="IPR036291">
    <property type="entry name" value="NAD(P)-bd_dom_sf"/>
</dbReference>